<dbReference type="Gene3D" id="3.30.70.100">
    <property type="match status" value="2"/>
</dbReference>
<feature type="chain" id="PRO_5035250806" description="ABM domain-containing protein" evidence="1">
    <location>
        <begin position="26"/>
        <end position="303"/>
    </location>
</feature>
<comment type="caution">
    <text evidence="3">The sequence shown here is derived from an EMBL/GenBank/DDBJ whole genome shotgun (WGS) entry which is preliminary data.</text>
</comment>
<sequence length="303" mass="35799">MLQNSRRFSLLAAAALLLLCVGANASRSVPSSLQHSLRRNVNSASNLKALEWLMRRRSEIEDRPAYILIKYDVPPSMHDTFIEKWDRHDKDLRNVKGLDFYQLSKDVTDNTFFWSYTEWDTCADLFDHVDSREYTDFHDWVDDNDILVEMFPLKAMGDAKKEYRADREGEKAAAAARAAAATDLERRRRSRDIEEWDPRDAPAHTAIRFHVMPSQVDEFLDAIEDVQKRVVKDEDENRFFVVRKFMNMNHHFLVRGAWDSLEGYMDHITSKHFMNLRQFAKKNDIEWYVNNFRVLFTNEDYES</sequence>
<protein>
    <recommendedName>
        <fullName evidence="2">ABM domain-containing protein</fullName>
    </recommendedName>
</protein>
<name>A0A8J4BYK5_9CHLO</name>
<feature type="domain" description="ABM" evidence="2">
    <location>
        <begin position="65"/>
        <end position="156"/>
    </location>
</feature>
<dbReference type="AlphaFoldDB" id="A0A8J4BYK5"/>
<dbReference type="InterPro" id="IPR007138">
    <property type="entry name" value="ABM_dom"/>
</dbReference>
<evidence type="ECO:0000256" key="1">
    <source>
        <dbReference type="SAM" id="SignalP"/>
    </source>
</evidence>
<dbReference type="OrthoDB" id="531382at2759"/>
<dbReference type="InterPro" id="IPR050744">
    <property type="entry name" value="AI-2_Isomerase_LsrG"/>
</dbReference>
<keyword evidence="4" id="KW-1185">Reference proteome</keyword>
<accession>A0A8J4BYK5</accession>
<evidence type="ECO:0000313" key="3">
    <source>
        <dbReference type="EMBL" id="GIL69728.1"/>
    </source>
</evidence>
<keyword evidence="1" id="KW-0732">Signal</keyword>
<dbReference type="SUPFAM" id="SSF54909">
    <property type="entry name" value="Dimeric alpha+beta barrel"/>
    <property type="match status" value="2"/>
</dbReference>
<evidence type="ECO:0000313" key="4">
    <source>
        <dbReference type="Proteomes" id="UP000747110"/>
    </source>
</evidence>
<dbReference type="Proteomes" id="UP000747110">
    <property type="component" value="Unassembled WGS sequence"/>
</dbReference>
<dbReference type="PANTHER" id="PTHR33336">
    <property type="entry name" value="QUINOL MONOOXYGENASE YGIN-RELATED"/>
    <property type="match status" value="1"/>
</dbReference>
<organism evidence="3 4">
    <name type="scientific">Volvox reticuliferus</name>
    <dbReference type="NCBI Taxonomy" id="1737510"/>
    <lineage>
        <taxon>Eukaryota</taxon>
        <taxon>Viridiplantae</taxon>
        <taxon>Chlorophyta</taxon>
        <taxon>core chlorophytes</taxon>
        <taxon>Chlorophyceae</taxon>
        <taxon>CS clade</taxon>
        <taxon>Chlamydomonadales</taxon>
        <taxon>Volvocaceae</taxon>
        <taxon>Volvox</taxon>
    </lineage>
</organism>
<feature type="signal peptide" evidence="1">
    <location>
        <begin position="1"/>
        <end position="25"/>
    </location>
</feature>
<proteinExistence type="predicted"/>
<dbReference type="PANTHER" id="PTHR33336:SF15">
    <property type="entry name" value="ABM DOMAIN-CONTAINING PROTEIN"/>
    <property type="match status" value="1"/>
</dbReference>
<dbReference type="GO" id="GO:0003824">
    <property type="term" value="F:catalytic activity"/>
    <property type="evidence" value="ECO:0007669"/>
    <property type="project" value="TreeGrafter"/>
</dbReference>
<dbReference type="PROSITE" id="PS51725">
    <property type="entry name" value="ABM"/>
    <property type="match status" value="1"/>
</dbReference>
<dbReference type="InterPro" id="IPR011008">
    <property type="entry name" value="Dimeric_a/b-barrel"/>
</dbReference>
<gene>
    <name evidence="3" type="ORF">Vretifemale_709</name>
</gene>
<dbReference type="Pfam" id="PF03992">
    <property type="entry name" value="ABM"/>
    <property type="match status" value="2"/>
</dbReference>
<dbReference type="EMBL" id="BNCP01000001">
    <property type="protein sequence ID" value="GIL69728.1"/>
    <property type="molecule type" value="Genomic_DNA"/>
</dbReference>
<evidence type="ECO:0000259" key="2">
    <source>
        <dbReference type="PROSITE" id="PS51725"/>
    </source>
</evidence>
<reference evidence="3" key="1">
    <citation type="journal article" date="2021" name="Proc. Natl. Acad. Sci. U.S.A.">
        <title>Three genomes in the algal genus Volvox reveal the fate of a haploid sex-determining region after a transition to homothallism.</title>
        <authorList>
            <person name="Yamamoto K."/>
            <person name="Hamaji T."/>
            <person name="Kawai-Toyooka H."/>
            <person name="Matsuzaki R."/>
            <person name="Takahashi F."/>
            <person name="Nishimura Y."/>
            <person name="Kawachi M."/>
            <person name="Noguchi H."/>
            <person name="Minakuchi Y."/>
            <person name="Umen J.G."/>
            <person name="Toyoda A."/>
            <person name="Nozaki H."/>
        </authorList>
    </citation>
    <scope>NUCLEOTIDE SEQUENCE</scope>
    <source>
        <strain evidence="3">NIES-3786</strain>
    </source>
</reference>